<dbReference type="InterPro" id="IPR029058">
    <property type="entry name" value="AB_hydrolase_fold"/>
</dbReference>
<keyword evidence="1" id="KW-0732">Signal</keyword>
<organism evidence="2 3">
    <name type="scientific">Tsukamurella spumae</name>
    <dbReference type="NCBI Taxonomy" id="44753"/>
    <lineage>
        <taxon>Bacteria</taxon>
        <taxon>Bacillati</taxon>
        <taxon>Actinomycetota</taxon>
        <taxon>Actinomycetes</taxon>
        <taxon>Mycobacteriales</taxon>
        <taxon>Tsukamurellaceae</taxon>
        <taxon>Tsukamurella</taxon>
    </lineage>
</organism>
<reference evidence="2 3" key="1">
    <citation type="submission" date="2020-04" db="EMBL/GenBank/DDBJ databases">
        <title>MicrobeNet Type strains.</title>
        <authorList>
            <person name="Nicholson A.C."/>
        </authorList>
    </citation>
    <scope>NUCLEOTIDE SEQUENCE [LARGE SCALE GENOMIC DNA]</scope>
    <source>
        <strain evidence="2 3">DSM 44113</strain>
    </source>
</reference>
<dbReference type="Proteomes" id="UP000582646">
    <property type="component" value="Unassembled WGS sequence"/>
</dbReference>
<proteinExistence type="predicted"/>
<gene>
    <name evidence="2" type="ORF">HF999_19570</name>
</gene>
<evidence type="ECO:0008006" key="4">
    <source>
        <dbReference type="Google" id="ProtNLM"/>
    </source>
</evidence>
<protein>
    <recommendedName>
        <fullName evidence="4">Alpha/beta hydrolase</fullName>
    </recommendedName>
</protein>
<dbReference type="RefSeq" id="WP_168547490.1">
    <property type="nucleotide sequence ID" value="NZ_BAAAKS010000021.1"/>
</dbReference>
<evidence type="ECO:0000256" key="1">
    <source>
        <dbReference type="SAM" id="SignalP"/>
    </source>
</evidence>
<feature type="signal peptide" evidence="1">
    <location>
        <begin position="1"/>
        <end position="26"/>
    </location>
</feature>
<feature type="chain" id="PRO_5032328763" description="Alpha/beta hydrolase" evidence="1">
    <location>
        <begin position="27"/>
        <end position="270"/>
    </location>
</feature>
<accession>A0A846X4X5</accession>
<comment type="caution">
    <text evidence="2">The sequence shown here is derived from an EMBL/GenBank/DDBJ whole genome shotgun (WGS) entry which is preliminary data.</text>
</comment>
<evidence type="ECO:0000313" key="2">
    <source>
        <dbReference type="EMBL" id="NKY20558.1"/>
    </source>
</evidence>
<dbReference type="Gene3D" id="3.40.50.1820">
    <property type="entry name" value="alpha/beta hydrolase"/>
    <property type="match status" value="1"/>
</dbReference>
<dbReference type="EMBL" id="JAAXOQ010000035">
    <property type="protein sequence ID" value="NKY20558.1"/>
    <property type="molecule type" value="Genomic_DNA"/>
</dbReference>
<dbReference type="PROSITE" id="PS51257">
    <property type="entry name" value="PROKAR_LIPOPROTEIN"/>
    <property type="match status" value="1"/>
</dbReference>
<dbReference type="AlphaFoldDB" id="A0A846X4X5"/>
<evidence type="ECO:0000313" key="3">
    <source>
        <dbReference type="Proteomes" id="UP000582646"/>
    </source>
</evidence>
<name>A0A846X4X5_9ACTN</name>
<keyword evidence="3" id="KW-1185">Reference proteome</keyword>
<sequence>MTPARIRIAAVIAAVLLAVGACSTDAATPVVSLPPAPPAPAALPADWSESTVQVPVDAGAAVYVAPSSPGRLRAALILSGPDKAGQVAARELSVMLAQLGVASLRFDGAPSTVPDYAQQLDRAGKALTALADKAGLGDDRLLAVGHGTAAPLALALGSGRTGRGAVPIGLIEPVLGNLPAGAPDPLQTATALPPQKHNIISCSDADIAVDCGTVQDLADVMTGTHANYVRLRGVSHALQEDTSRDPARYGSDLPFSASLYQSLGSWISMQ</sequence>
<dbReference type="SUPFAM" id="SSF53474">
    <property type="entry name" value="alpha/beta-Hydrolases"/>
    <property type="match status" value="1"/>
</dbReference>